<dbReference type="EMBL" id="JAUESC010000382">
    <property type="protein sequence ID" value="KAK0587351.1"/>
    <property type="molecule type" value="Genomic_DNA"/>
</dbReference>
<feature type="compositionally biased region" description="Polar residues" evidence="1">
    <location>
        <begin position="77"/>
        <end position="86"/>
    </location>
</feature>
<feature type="compositionally biased region" description="Basic residues" evidence="1">
    <location>
        <begin position="122"/>
        <end position="135"/>
    </location>
</feature>
<dbReference type="AlphaFoldDB" id="A0AA39VQA0"/>
<gene>
    <name evidence="2" type="ORF">LWI29_021360</name>
</gene>
<evidence type="ECO:0000313" key="3">
    <source>
        <dbReference type="Proteomes" id="UP001168877"/>
    </source>
</evidence>
<comment type="caution">
    <text evidence="2">The sequence shown here is derived from an EMBL/GenBank/DDBJ whole genome shotgun (WGS) entry which is preliminary data.</text>
</comment>
<proteinExistence type="predicted"/>
<feature type="region of interest" description="Disordered" evidence="1">
    <location>
        <begin position="25"/>
        <end position="50"/>
    </location>
</feature>
<feature type="compositionally biased region" description="Pro residues" evidence="1">
    <location>
        <begin position="34"/>
        <end position="47"/>
    </location>
</feature>
<organism evidence="2 3">
    <name type="scientific">Acer saccharum</name>
    <name type="common">Sugar maple</name>
    <dbReference type="NCBI Taxonomy" id="4024"/>
    <lineage>
        <taxon>Eukaryota</taxon>
        <taxon>Viridiplantae</taxon>
        <taxon>Streptophyta</taxon>
        <taxon>Embryophyta</taxon>
        <taxon>Tracheophyta</taxon>
        <taxon>Spermatophyta</taxon>
        <taxon>Magnoliopsida</taxon>
        <taxon>eudicotyledons</taxon>
        <taxon>Gunneridae</taxon>
        <taxon>Pentapetalae</taxon>
        <taxon>rosids</taxon>
        <taxon>malvids</taxon>
        <taxon>Sapindales</taxon>
        <taxon>Sapindaceae</taxon>
        <taxon>Hippocastanoideae</taxon>
        <taxon>Acereae</taxon>
        <taxon>Acer</taxon>
    </lineage>
</organism>
<reference evidence="2" key="1">
    <citation type="journal article" date="2022" name="Plant J.">
        <title>Strategies of tolerance reflected in two North American maple genomes.</title>
        <authorList>
            <person name="McEvoy S.L."/>
            <person name="Sezen U.U."/>
            <person name="Trouern-Trend A."/>
            <person name="McMahon S.M."/>
            <person name="Schaberg P.G."/>
            <person name="Yang J."/>
            <person name="Wegrzyn J.L."/>
            <person name="Swenson N.G."/>
        </authorList>
    </citation>
    <scope>NUCLEOTIDE SEQUENCE</scope>
    <source>
        <strain evidence="2">NS2018</strain>
    </source>
</reference>
<sequence length="169" mass="19206">MPCLGKILQREASLHLCVCREDKEEEGVIKQSTSPPPPPPPSSPSPPSRAELLRYSQSLRDSSAASTLLLPKPIHPHNNNQQQHTSNAVAVRRNRNYARTPDCLGNWRILIPNFLRSFTIPKGKKEKKEKKKQKQRGPTTNKMKALINSFEIPKKLSITKMLSTLRKRR</sequence>
<dbReference type="Proteomes" id="UP001168877">
    <property type="component" value="Unassembled WGS sequence"/>
</dbReference>
<feature type="region of interest" description="Disordered" evidence="1">
    <location>
        <begin position="121"/>
        <end position="145"/>
    </location>
</feature>
<reference evidence="2" key="2">
    <citation type="submission" date="2023-06" db="EMBL/GenBank/DDBJ databases">
        <authorList>
            <person name="Swenson N.G."/>
            <person name="Wegrzyn J.L."/>
            <person name="Mcevoy S.L."/>
        </authorList>
    </citation>
    <scope>NUCLEOTIDE SEQUENCE</scope>
    <source>
        <strain evidence="2">NS2018</strain>
        <tissue evidence="2">Leaf</tissue>
    </source>
</reference>
<name>A0AA39VQA0_ACESA</name>
<evidence type="ECO:0000313" key="2">
    <source>
        <dbReference type="EMBL" id="KAK0587351.1"/>
    </source>
</evidence>
<protein>
    <submittedName>
        <fullName evidence="2">Uncharacterized protein</fullName>
    </submittedName>
</protein>
<evidence type="ECO:0000256" key="1">
    <source>
        <dbReference type="SAM" id="MobiDB-lite"/>
    </source>
</evidence>
<keyword evidence="3" id="KW-1185">Reference proteome</keyword>
<feature type="region of interest" description="Disordered" evidence="1">
    <location>
        <begin position="69"/>
        <end position="89"/>
    </location>
</feature>
<accession>A0AA39VQA0</accession>